<sequence length="69" mass="8047">MSLFIEKYYLGERSISNRTDLTSYDFADGQHFVNYGPCRHAHTQHMEHHESTLPRTGLTKITQEASFDE</sequence>
<accession>A0A5D2FKV8</accession>
<reference evidence="2 3" key="1">
    <citation type="submission" date="2019-06" db="EMBL/GenBank/DDBJ databases">
        <title>WGS assembly of Gossypium darwinii.</title>
        <authorList>
            <person name="Chen Z.J."/>
            <person name="Sreedasyam A."/>
            <person name="Ando A."/>
            <person name="Song Q."/>
            <person name="De L."/>
            <person name="Hulse-Kemp A."/>
            <person name="Ding M."/>
            <person name="Ye W."/>
            <person name="Kirkbride R."/>
            <person name="Jenkins J."/>
            <person name="Plott C."/>
            <person name="Lovell J."/>
            <person name="Lin Y.-M."/>
            <person name="Vaughn R."/>
            <person name="Liu B."/>
            <person name="Li W."/>
            <person name="Simpson S."/>
            <person name="Scheffler B."/>
            <person name="Saski C."/>
            <person name="Grover C."/>
            <person name="Hu G."/>
            <person name="Conover J."/>
            <person name="Carlson J."/>
            <person name="Shu S."/>
            <person name="Boston L."/>
            <person name="Williams M."/>
            <person name="Peterson D."/>
            <person name="Mcgee K."/>
            <person name="Jones D."/>
            <person name="Wendel J."/>
            <person name="Stelly D."/>
            <person name="Grimwood J."/>
            <person name="Schmutz J."/>
        </authorList>
    </citation>
    <scope>NUCLEOTIDE SEQUENCE [LARGE SCALE GENOMIC DNA]</scope>
    <source>
        <strain evidence="2">1808015.09</strain>
    </source>
</reference>
<name>A0A5D2FKV8_GOSDA</name>
<dbReference type="EMBL" id="CM017695">
    <property type="protein sequence ID" value="TYH06785.1"/>
    <property type="molecule type" value="Genomic_DNA"/>
</dbReference>
<keyword evidence="3" id="KW-1185">Reference proteome</keyword>
<evidence type="ECO:0000313" key="2">
    <source>
        <dbReference type="EMBL" id="TYH06785.1"/>
    </source>
</evidence>
<dbReference type="AlphaFoldDB" id="A0A5D2FKV8"/>
<evidence type="ECO:0000313" key="3">
    <source>
        <dbReference type="Proteomes" id="UP000323506"/>
    </source>
</evidence>
<feature type="compositionally biased region" description="Polar residues" evidence="1">
    <location>
        <begin position="59"/>
        <end position="69"/>
    </location>
</feature>
<dbReference type="Proteomes" id="UP000323506">
    <property type="component" value="Chromosome A08"/>
</dbReference>
<organism evidence="2 3">
    <name type="scientific">Gossypium darwinii</name>
    <name type="common">Darwin's cotton</name>
    <name type="synonym">Gossypium barbadense var. darwinii</name>
    <dbReference type="NCBI Taxonomy" id="34276"/>
    <lineage>
        <taxon>Eukaryota</taxon>
        <taxon>Viridiplantae</taxon>
        <taxon>Streptophyta</taxon>
        <taxon>Embryophyta</taxon>
        <taxon>Tracheophyta</taxon>
        <taxon>Spermatophyta</taxon>
        <taxon>Magnoliopsida</taxon>
        <taxon>eudicotyledons</taxon>
        <taxon>Gunneridae</taxon>
        <taxon>Pentapetalae</taxon>
        <taxon>rosids</taxon>
        <taxon>malvids</taxon>
        <taxon>Malvales</taxon>
        <taxon>Malvaceae</taxon>
        <taxon>Malvoideae</taxon>
        <taxon>Gossypium</taxon>
    </lineage>
</organism>
<proteinExistence type="predicted"/>
<feature type="region of interest" description="Disordered" evidence="1">
    <location>
        <begin position="46"/>
        <end position="69"/>
    </location>
</feature>
<evidence type="ECO:0000256" key="1">
    <source>
        <dbReference type="SAM" id="MobiDB-lite"/>
    </source>
</evidence>
<gene>
    <name evidence="2" type="ORF">ES288_A08G181000v1</name>
</gene>
<protein>
    <submittedName>
        <fullName evidence="2">Uncharacterized protein</fullName>
    </submittedName>
</protein>